<reference evidence="15" key="1">
    <citation type="submission" date="2016-08" db="EMBL/GenBank/DDBJ databases">
        <title>Complete genome of Cloacibacillus porcorum.</title>
        <authorList>
            <person name="Looft T."/>
            <person name="Bayles D.O."/>
            <person name="Alt D.P."/>
        </authorList>
    </citation>
    <scope>NUCLEOTIDE SEQUENCE [LARGE SCALE GENOMIC DNA]</scope>
    <source>
        <strain evidence="15">CL-84</strain>
    </source>
</reference>
<feature type="transmembrane region" description="Helical" evidence="14">
    <location>
        <begin position="379"/>
        <end position="400"/>
    </location>
</feature>
<evidence type="ECO:0000313" key="16">
    <source>
        <dbReference type="Proteomes" id="UP000093044"/>
    </source>
</evidence>
<feature type="transmembrane region" description="Helical" evidence="14">
    <location>
        <begin position="74"/>
        <end position="93"/>
    </location>
</feature>
<name>A0A1B2I6U9_9BACT</name>
<keyword evidence="11 14" id="KW-0739">Sodium transport</keyword>
<organism evidence="15 16">
    <name type="scientific">Cloacibacillus porcorum</name>
    <dbReference type="NCBI Taxonomy" id="1197717"/>
    <lineage>
        <taxon>Bacteria</taxon>
        <taxon>Thermotogati</taxon>
        <taxon>Synergistota</taxon>
        <taxon>Synergistia</taxon>
        <taxon>Synergistales</taxon>
        <taxon>Synergistaceae</taxon>
        <taxon>Cloacibacillus</taxon>
    </lineage>
</organism>
<feature type="transmembrane region" description="Helical" evidence="14">
    <location>
        <begin position="437"/>
        <end position="454"/>
    </location>
</feature>
<evidence type="ECO:0000256" key="8">
    <source>
        <dbReference type="ARBA" id="ARBA00023053"/>
    </source>
</evidence>
<evidence type="ECO:0000256" key="3">
    <source>
        <dbReference type="ARBA" id="ARBA00022448"/>
    </source>
</evidence>
<dbReference type="CDD" id="cd11475">
    <property type="entry name" value="SLC5sbd_PutP"/>
    <property type="match status" value="1"/>
</dbReference>
<feature type="transmembrane region" description="Helical" evidence="14">
    <location>
        <begin position="7"/>
        <end position="27"/>
    </location>
</feature>
<keyword evidence="10 14" id="KW-0472">Membrane</keyword>
<keyword evidence="3 14" id="KW-0813">Transport</keyword>
<accession>A0A1B2I6U9</accession>
<dbReference type="PANTHER" id="PTHR48086:SF3">
    <property type="entry name" value="SODIUM_PROLINE SYMPORTER"/>
    <property type="match status" value="1"/>
</dbReference>
<keyword evidence="7 14" id="KW-1133">Transmembrane helix</keyword>
<dbReference type="InterPro" id="IPR011851">
    <property type="entry name" value="Na/Pro_symporter"/>
</dbReference>
<feature type="transmembrane region" description="Helical" evidence="14">
    <location>
        <begin position="460"/>
        <end position="478"/>
    </location>
</feature>
<comment type="subcellular location">
    <subcellularLocation>
        <location evidence="1 14">Cell membrane</location>
        <topology evidence="1 14">Multi-pass membrane protein</topology>
    </subcellularLocation>
</comment>
<evidence type="ECO:0000313" key="15">
    <source>
        <dbReference type="EMBL" id="ANZ45695.1"/>
    </source>
</evidence>
<keyword evidence="14" id="KW-0029">Amino-acid transport</keyword>
<evidence type="ECO:0000256" key="12">
    <source>
        <dbReference type="ARBA" id="ARBA00033708"/>
    </source>
</evidence>
<keyword evidence="4 14" id="KW-1003">Cell membrane</keyword>
<dbReference type="KEGG" id="cpor:BED41_11780"/>
<feature type="transmembrane region" description="Helical" evidence="14">
    <location>
        <begin position="242"/>
        <end position="262"/>
    </location>
</feature>
<feature type="transmembrane region" description="Helical" evidence="14">
    <location>
        <begin position="283"/>
        <end position="306"/>
    </location>
</feature>
<evidence type="ECO:0000256" key="4">
    <source>
        <dbReference type="ARBA" id="ARBA00022475"/>
    </source>
</evidence>
<dbReference type="GO" id="GO:0015824">
    <property type="term" value="P:proline transport"/>
    <property type="evidence" value="ECO:0007669"/>
    <property type="project" value="UniProtKB-UniRule"/>
</dbReference>
<evidence type="ECO:0000256" key="10">
    <source>
        <dbReference type="ARBA" id="ARBA00023136"/>
    </source>
</evidence>
<comment type="similarity">
    <text evidence="2 13">Belongs to the sodium:solute symporter (SSF) (TC 2.A.21) family.</text>
</comment>
<dbReference type="InterPro" id="IPR050277">
    <property type="entry name" value="Sodium:Solute_Symporter"/>
</dbReference>
<dbReference type="EMBL" id="CP016757">
    <property type="protein sequence ID" value="ANZ45695.1"/>
    <property type="molecule type" value="Genomic_DNA"/>
</dbReference>
<feature type="transmembrane region" description="Helical" evidence="14">
    <location>
        <begin position="125"/>
        <end position="144"/>
    </location>
</feature>
<evidence type="ECO:0000256" key="13">
    <source>
        <dbReference type="RuleBase" id="RU362091"/>
    </source>
</evidence>
<keyword evidence="5 14" id="KW-0812">Transmembrane</keyword>
<dbReference type="PANTHER" id="PTHR48086">
    <property type="entry name" value="SODIUM/PROLINE SYMPORTER-RELATED"/>
    <property type="match status" value="1"/>
</dbReference>
<feature type="transmembrane region" description="Helical" evidence="14">
    <location>
        <begin position="189"/>
        <end position="210"/>
    </location>
</feature>
<proteinExistence type="inferred from homology"/>
<keyword evidence="8 14" id="KW-0915">Sodium</keyword>
<dbReference type="RefSeq" id="WP_066746488.1">
    <property type="nucleotide sequence ID" value="NZ_CP016757.1"/>
</dbReference>
<keyword evidence="9 14" id="KW-0406">Ion transport</keyword>
<feature type="transmembrane region" description="Helical" evidence="14">
    <location>
        <begin position="326"/>
        <end position="344"/>
    </location>
</feature>
<evidence type="ECO:0000256" key="9">
    <source>
        <dbReference type="ARBA" id="ARBA00023065"/>
    </source>
</evidence>
<evidence type="ECO:0000256" key="7">
    <source>
        <dbReference type="ARBA" id="ARBA00022989"/>
    </source>
</evidence>
<comment type="function">
    <text evidence="14">Catalyzes the sodium-dependent uptake of extracellular L-proline.</text>
</comment>
<evidence type="ECO:0000256" key="5">
    <source>
        <dbReference type="ARBA" id="ARBA00022692"/>
    </source>
</evidence>
<evidence type="ECO:0000256" key="14">
    <source>
        <dbReference type="RuleBase" id="RU366012"/>
    </source>
</evidence>
<dbReference type="Pfam" id="PF00474">
    <property type="entry name" value="SSF"/>
    <property type="match status" value="1"/>
</dbReference>
<comment type="catalytic activity">
    <reaction evidence="12">
        <text>L-proline(in) + Na(+)(in) = L-proline(out) + Na(+)(out)</text>
        <dbReference type="Rhea" id="RHEA:28967"/>
        <dbReference type="ChEBI" id="CHEBI:29101"/>
        <dbReference type="ChEBI" id="CHEBI:60039"/>
    </reaction>
</comment>
<dbReference type="STRING" id="1197717.BED41_11780"/>
<dbReference type="GeneID" id="83058526"/>
<keyword evidence="16" id="KW-1185">Reference proteome</keyword>
<dbReference type="PROSITE" id="PS50283">
    <property type="entry name" value="NA_SOLUT_SYMP_3"/>
    <property type="match status" value="1"/>
</dbReference>
<dbReference type="Proteomes" id="UP000093044">
    <property type="component" value="Chromosome"/>
</dbReference>
<dbReference type="GO" id="GO:0005298">
    <property type="term" value="F:proline:sodium symporter activity"/>
    <property type="evidence" value="ECO:0007669"/>
    <property type="project" value="UniProtKB-UniRule"/>
</dbReference>
<evidence type="ECO:0000256" key="2">
    <source>
        <dbReference type="ARBA" id="ARBA00006434"/>
    </source>
</evidence>
<dbReference type="InterPro" id="IPR001734">
    <property type="entry name" value="Na/solute_symporter"/>
</dbReference>
<dbReference type="Gene3D" id="1.20.1730.10">
    <property type="entry name" value="Sodium/glucose cotransporter"/>
    <property type="match status" value="1"/>
</dbReference>
<gene>
    <name evidence="15" type="ORF">BED41_11780</name>
</gene>
<evidence type="ECO:0000256" key="6">
    <source>
        <dbReference type="ARBA" id="ARBA00022847"/>
    </source>
</evidence>
<dbReference type="GO" id="GO:0005886">
    <property type="term" value="C:plasma membrane"/>
    <property type="evidence" value="ECO:0007669"/>
    <property type="project" value="UniProtKB-SubCell"/>
</dbReference>
<evidence type="ECO:0000256" key="1">
    <source>
        <dbReference type="ARBA" id="ARBA00004651"/>
    </source>
</evidence>
<protein>
    <recommendedName>
        <fullName evidence="14">Sodium/proline symporter</fullName>
    </recommendedName>
    <alternativeName>
        <fullName evidence="14">Proline permease</fullName>
    </alternativeName>
</protein>
<sequence>MENTTLNLVILLVYMGGLMGFGLYQGMKVKNTTDLNMGGRAVPGWACALSERATAESAWCLVGFPGFAYGSGLVSIWVAIGLALGNIFAWTALANRMRKEAAKYDAQTYVDWIVKRHAKSKAVTAIRLFGSFVVIFLFAFYVEAQVIGGGKTLHTLFGLPVTIGIILTMVVIIPYTVWGGFQSVVYTDCVQSVLMIFTLIVAPLYGLYYISVTPGVYATSITEALKLAGPTFMDWTAGAKGIFAGFMIASNFAWIIAYLGGCPHLTVRFMAMKDDAAWRMGRNIACVWTVLGYSGAILIGLVGIAIFGPSNIKDAEMIMPLVVLKIFPPALAAICVTGAVAAMLSTADSMLIVTSSEFSENILKPIIMKDKKLGAKKELLISRCVTVVVGLAALALAFLLPDSMVYSIVSFAWASMGNPFAVVTCMTLLWDKYTGTAALWTMVFGFFGTVLWQISPMNAILDARLMGVFPALFAAYFVTKLTYGRDNVTEDVSGDTDIVGEN</sequence>
<feature type="transmembrane region" description="Helical" evidence="14">
    <location>
        <begin position="406"/>
        <end position="430"/>
    </location>
</feature>
<dbReference type="InterPro" id="IPR038377">
    <property type="entry name" value="Na/Glc_symporter_sf"/>
</dbReference>
<evidence type="ECO:0000256" key="11">
    <source>
        <dbReference type="ARBA" id="ARBA00023201"/>
    </source>
</evidence>
<keyword evidence="6 14" id="KW-0769">Symport</keyword>
<feature type="transmembrane region" description="Helical" evidence="14">
    <location>
        <begin position="156"/>
        <end position="177"/>
    </location>
</feature>
<dbReference type="GO" id="GO:0031402">
    <property type="term" value="F:sodium ion binding"/>
    <property type="evidence" value="ECO:0007669"/>
    <property type="project" value="UniProtKB-UniRule"/>
</dbReference>
<dbReference type="OrthoDB" id="2211at2"/>
<dbReference type="AlphaFoldDB" id="A0A1B2I6U9"/>